<keyword evidence="2" id="KW-1185">Reference proteome</keyword>
<organism evidence="1 2">
    <name type="scientific">Streptomyces citrinus</name>
    <dbReference type="NCBI Taxonomy" id="3118173"/>
    <lineage>
        <taxon>Bacteria</taxon>
        <taxon>Bacillati</taxon>
        <taxon>Actinomycetota</taxon>
        <taxon>Actinomycetes</taxon>
        <taxon>Kitasatosporales</taxon>
        <taxon>Streptomycetaceae</taxon>
        <taxon>Streptomyces</taxon>
    </lineage>
</organism>
<accession>A0ACD5AR49</accession>
<sequence>MRRHEDPSTNRNSNPYPAPYSYPTKEQAALQDLLSRVNCNDRREPDPDARAAEEYAARTLRQVAVTYLSAFL</sequence>
<proteinExistence type="predicted"/>
<keyword evidence="1" id="KW-0614">Plasmid</keyword>
<dbReference type="EMBL" id="CP146023">
    <property type="protein sequence ID" value="WWQ69535.1"/>
    <property type="molecule type" value="Genomic_DNA"/>
</dbReference>
<evidence type="ECO:0000313" key="2">
    <source>
        <dbReference type="Proteomes" id="UP001432251"/>
    </source>
</evidence>
<reference evidence="1" key="1">
    <citation type="journal article" date="2025" name="Int. J. Syst. Evol. Microbiol.">
        <title>Streptomyces citrinus sp. nov., with yellow diffusible pigment.</title>
        <authorList>
            <person name="He Y."/>
            <person name="Yang E."/>
            <person name="Xu J."/>
            <person name="Sun Y."/>
            <person name="Sun L."/>
        </authorList>
    </citation>
    <scope>NUCLEOTIDE SEQUENCE</scope>
    <source>
        <strain evidence="1">Q6</strain>
    </source>
</reference>
<dbReference type="Proteomes" id="UP001432251">
    <property type="component" value="Plasmid p1"/>
</dbReference>
<evidence type="ECO:0000313" key="1">
    <source>
        <dbReference type="EMBL" id="WWQ69535.1"/>
    </source>
</evidence>
<protein>
    <submittedName>
        <fullName evidence="1">Uncharacterized protein</fullName>
    </submittedName>
</protein>
<gene>
    <name evidence="1" type="ORF">V2W30_40930</name>
</gene>
<geneLocation type="plasmid" evidence="1 2">
    <name>p1</name>
</geneLocation>
<name>A0ACD5AR49_9ACTN</name>